<proteinExistence type="predicted"/>
<keyword evidence="2" id="KW-1185">Reference proteome</keyword>
<evidence type="ECO:0000313" key="1">
    <source>
        <dbReference type="EMBL" id="KAI3352474.1"/>
    </source>
</evidence>
<organism evidence="1 2">
    <name type="scientific">Scortum barcoo</name>
    <name type="common">barcoo grunter</name>
    <dbReference type="NCBI Taxonomy" id="214431"/>
    <lineage>
        <taxon>Eukaryota</taxon>
        <taxon>Metazoa</taxon>
        <taxon>Chordata</taxon>
        <taxon>Craniata</taxon>
        <taxon>Vertebrata</taxon>
        <taxon>Euteleostomi</taxon>
        <taxon>Actinopterygii</taxon>
        <taxon>Neopterygii</taxon>
        <taxon>Teleostei</taxon>
        <taxon>Neoteleostei</taxon>
        <taxon>Acanthomorphata</taxon>
        <taxon>Eupercaria</taxon>
        <taxon>Centrarchiformes</taxon>
        <taxon>Terapontoidei</taxon>
        <taxon>Terapontidae</taxon>
        <taxon>Scortum</taxon>
    </lineage>
</organism>
<gene>
    <name evidence="1" type="ORF">L3Q82_005429</name>
</gene>
<protein>
    <submittedName>
        <fullName evidence="1">Uncharacterized protein</fullName>
    </submittedName>
</protein>
<comment type="caution">
    <text evidence="1">The sequence shown here is derived from an EMBL/GenBank/DDBJ whole genome shotgun (WGS) entry which is preliminary data.</text>
</comment>
<dbReference type="Proteomes" id="UP000831701">
    <property type="component" value="Chromosome 23"/>
</dbReference>
<sequence>MTFVYISLKESVCIYHKTQAEVCDLRNGALPLSRSDDMHFLPDSGHHAGHLPSRDLRVAHVSCVCALWHFDRKTELLSYLILCVAKMPFIPPVSIARSVSGLTAKDRPISNTSSTTTAAKTKVQREDKGSSVKERLASNLKQLGKKSQPRSHLPTTKRVSGAELHAKRKDRLLPSSQTDSFPASSSGESLSKTQQHKPASLSSVKSEPEVKTRPKHQEEAHFTLTLTPEAVLLLHRRNSERRQHSASRNAGGGGGVSGRASDSRHRRENMSKRHQLATQRHSTPNNRVAAKTNSEAELGDISSIVKISLLNEQHKYDDVEYEDEEDYGVDERVVLKYKDTVHG</sequence>
<accession>A0ACB8VA85</accession>
<reference evidence="1" key="1">
    <citation type="submission" date="2022-04" db="EMBL/GenBank/DDBJ databases">
        <title>Jade perch genome.</title>
        <authorList>
            <person name="Chao B."/>
        </authorList>
    </citation>
    <scope>NUCLEOTIDE SEQUENCE</scope>
    <source>
        <strain evidence="1">CB-2022</strain>
    </source>
</reference>
<dbReference type="EMBL" id="CM041553">
    <property type="protein sequence ID" value="KAI3352474.1"/>
    <property type="molecule type" value="Genomic_DNA"/>
</dbReference>
<name>A0ACB8VA85_9TELE</name>
<evidence type="ECO:0000313" key="2">
    <source>
        <dbReference type="Proteomes" id="UP000831701"/>
    </source>
</evidence>